<sequence length="174" mass="19390">MHCCLLISLPIPFVSMRRRLSNRLTLPVIRRHTCPQICSSTLYSNLSSIGMGLTNAVHDQSTDVFQEPGMSQSLGLISVDRKNPWILDSGATDHLTSFSEHFVSYTPCAVRSLVSFTVSVYFQDLSSGRTIDTAWHSRGLYILDDDTFGVVSLRLVYCLPILVLMNLTLCVIFG</sequence>
<evidence type="ECO:0000313" key="2">
    <source>
        <dbReference type="Proteomes" id="UP000321947"/>
    </source>
</evidence>
<protein>
    <submittedName>
        <fullName evidence="1">Uncharacterized protein</fullName>
    </submittedName>
</protein>
<dbReference type="AlphaFoldDB" id="A0A5D3DQD5"/>
<dbReference type="Proteomes" id="UP000321947">
    <property type="component" value="Unassembled WGS sequence"/>
</dbReference>
<comment type="caution">
    <text evidence="1">The sequence shown here is derived from an EMBL/GenBank/DDBJ whole genome shotgun (WGS) entry which is preliminary data.</text>
</comment>
<name>A0A5D3DQD5_CUCMM</name>
<reference evidence="1 2" key="1">
    <citation type="submission" date="2019-08" db="EMBL/GenBank/DDBJ databases">
        <title>Draft genome sequences of two oriental melons (Cucumis melo L. var makuwa).</title>
        <authorList>
            <person name="Kwon S.-Y."/>
        </authorList>
    </citation>
    <scope>NUCLEOTIDE SEQUENCE [LARGE SCALE GENOMIC DNA]</scope>
    <source>
        <strain evidence="2">cv. Chang Bougi</strain>
        <tissue evidence="1">Leaf</tissue>
    </source>
</reference>
<organism evidence="1 2">
    <name type="scientific">Cucumis melo var. makuwa</name>
    <name type="common">Oriental melon</name>
    <dbReference type="NCBI Taxonomy" id="1194695"/>
    <lineage>
        <taxon>Eukaryota</taxon>
        <taxon>Viridiplantae</taxon>
        <taxon>Streptophyta</taxon>
        <taxon>Embryophyta</taxon>
        <taxon>Tracheophyta</taxon>
        <taxon>Spermatophyta</taxon>
        <taxon>Magnoliopsida</taxon>
        <taxon>eudicotyledons</taxon>
        <taxon>Gunneridae</taxon>
        <taxon>Pentapetalae</taxon>
        <taxon>rosids</taxon>
        <taxon>fabids</taxon>
        <taxon>Cucurbitales</taxon>
        <taxon>Cucurbitaceae</taxon>
        <taxon>Benincaseae</taxon>
        <taxon>Cucumis</taxon>
    </lineage>
</organism>
<evidence type="ECO:0000313" key="1">
    <source>
        <dbReference type="EMBL" id="TYK25891.1"/>
    </source>
</evidence>
<gene>
    <name evidence="1" type="ORF">E5676_scaffold436G001180</name>
</gene>
<accession>A0A5D3DQD5</accession>
<dbReference type="EMBL" id="SSTD01003661">
    <property type="protein sequence ID" value="TYK25891.1"/>
    <property type="molecule type" value="Genomic_DNA"/>
</dbReference>
<proteinExistence type="predicted"/>